<organism evidence="2 3">
    <name type="scientific">Heracleum sosnowskyi</name>
    <dbReference type="NCBI Taxonomy" id="360622"/>
    <lineage>
        <taxon>Eukaryota</taxon>
        <taxon>Viridiplantae</taxon>
        <taxon>Streptophyta</taxon>
        <taxon>Embryophyta</taxon>
        <taxon>Tracheophyta</taxon>
        <taxon>Spermatophyta</taxon>
        <taxon>Magnoliopsida</taxon>
        <taxon>eudicotyledons</taxon>
        <taxon>Gunneridae</taxon>
        <taxon>Pentapetalae</taxon>
        <taxon>asterids</taxon>
        <taxon>campanulids</taxon>
        <taxon>Apiales</taxon>
        <taxon>Apiaceae</taxon>
        <taxon>Apioideae</taxon>
        <taxon>apioid superclade</taxon>
        <taxon>Tordylieae</taxon>
        <taxon>Tordyliinae</taxon>
        <taxon>Heracleum</taxon>
    </lineage>
</organism>
<accession>A0AAD8LVI9</accession>
<feature type="compositionally biased region" description="Basic and acidic residues" evidence="1">
    <location>
        <begin position="170"/>
        <end position="191"/>
    </location>
</feature>
<evidence type="ECO:0000313" key="2">
    <source>
        <dbReference type="EMBL" id="KAK1352095.1"/>
    </source>
</evidence>
<evidence type="ECO:0000256" key="1">
    <source>
        <dbReference type="SAM" id="MobiDB-lite"/>
    </source>
</evidence>
<feature type="region of interest" description="Disordered" evidence="1">
    <location>
        <begin position="162"/>
        <end position="198"/>
    </location>
</feature>
<name>A0AAD8LVI9_9APIA</name>
<dbReference type="EMBL" id="JAUIZM010000020">
    <property type="protein sequence ID" value="KAK1352095.1"/>
    <property type="molecule type" value="Genomic_DNA"/>
</dbReference>
<sequence length="341" mass="37910">MGTHIAISISPLFTAAHFARELENEHLKCFPNLGEIRISKLMVKRRSHFYCLPESLPMKYAFQGVKRTRFIHIEASALTSIKKTCLSDSKSKQMAGNMKNDAQVTDRLNPVCRVTSTACGNVSVEPLLPELLPDGRLSKKNRITKRVKKECFPSHLEKGLEDGNLPEEGFTGKERSDIFPDNIADKHRGERSTCSQVETASDTLSVSNIIKKYFNSHDEVTSDSEINSGTIGTSSQQLKPTTYDSFSNIKINATPHWIGAIPRRVTVSPDCTRSRSLVSGNKSKRSKPGKNIVLAFSKLGICSSKQNTNASVCRLRQRKLALQKSTSVVKHLVFEISDDND</sequence>
<gene>
    <name evidence="2" type="ORF">POM88_053809</name>
</gene>
<evidence type="ECO:0000313" key="3">
    <source>
        <dbReference type="Proteomes" id="UP001237642"/>
    </source>
</evidence>
<reference evidence="2" key="1">
    <citation type="submission" date="2023-02" db="EMBL/GenBank/DDBJ databases">
        <title>Genome of toxic invasive species Heracleum sosnowskyi carries increased number of genes despite the absence of recent whole-genome duplications.</title>
        <authorList>
            <person name="Schelkunov M."/>
            <person name="Shtratnikova V."/>
            <person name="Makarenko M."/>
            <person name="Klepikova A."/>
            <person name="Omelchenko D."/>
            <person name="Novikova G."/>
            <person name="Obukhova E."/>
            <person name="Bogdanov V."/>
            <person name="Penin A."/>
            <person name="Logacheva M."/>
        </authorList>
    </citation>
    <scope>NUCLEOTIDE SEQUENCE</scope>
    <source>
        <strain evidence="2">Hsosn_3</strain>
        <tissue evidence="2">Leaf</tissue>
    </source>
</reference>
<comment type="caution">
    <text evidence="2">The sequence shown here is derived from an EMBL/GenBank/DDBJ whole genome shotgun (WGS) entry which is preliminary data.</text>
</comment>
<reference evidence="2" key="2">
    <citation type="submission" date="2023-05" db="EMBL/GenBank/DDBJ databases">
        <authorList>
            <person name="Schelkunov M.I."/>
        </authorList>
    </citation>
    <scope>NUCLEOTIDE SEQUENCE</scope>
    <source>
        <strain evidence="2">Hsosn_3</strain>
        <tissue evidence="2">Leaf</tissue>
    </source>
</reference>
<keyword evidence="3" id="KW-1185">Reference proteome</keyword>
<dbReference type="Proteomes" id="UP001237642">
    <property type="component" value="Unassembled WGS sequence"/>
</dbReference>
<protein>
    <submittedName>
        <fullName evidence="2">Uncharacterized protein</fullName>
    </submittedName>
</protein>
<proteinExistence type="predicted"/>
<dbReference type="AlphaFoldDB" id="A0AAD8LVI9"/>